<evidence type="ECO:0000256" key="3">
    <source>
        <dbReference type="SAM" id="MobiDB-lite"/>
    </source>
</evidence>
<feature type="domain" description="K Homology" evidence="4">
    <location>
        <begin position="186"/>
        <end position="245"/>
    </location>
</feature>
<dbReference type="InterPro" id="IPR004088">
    <property type="entry name" value="KH_dom_type_1"/>
</dbReference>
<dbReference type="OMA" id="EMENMGR"/>
<dbReference type="Pfam" id="PF00013">
    <property type="entry name" value="KH_1"/>
    <property type="match status" value="2"/>
</dbReference>
<dbReference type="SMART" id="SM00322">
    <property type="entry name" value="KH"/>
    <property type="match status" value="2"/>
</dbReference>
<evidence type="ECO:0000256" key="1">
    <source>
        <dbReference type="ARBA" id="ARBA00022737"/>
    </source>
</evidence>
<protein>
    <recommendedName>
        <fullName evidence="4">K Homology domain-containing protein</fullName>
    </recommendedName>
</protein>
<dbReference type="AlphaFoldDB" id="S4R9C3"/>
<evidence type="ECO:0000256" key="2">
    <source>
        <dbReference type="PROSITE-ProRule" id="PRU00117"/>
    </source>
</evidence>
<reference evidence="5" key="1">
    <citation type="submission" date="2025-08" db="UniProtKB">
        <authorList>
            <consortium name="Ensembl"/>
        </authorList>
    </citation>
    <scope>IDENTIFICATION</scope>
</reference>
<accession>S4R9C3</accession>
<feature type="region of interest" description="Disordered" evidence="3">
    <location>
        <begin position="169"/>
        <end position="191"/>
    </location>
</feature>
<name>S4R9C3_PETMA</name>
<sequence>MAEFALGGVVTPQGGAGMANSGGIKSDAFADAVQRARMVAAKIGVEASTGPPANTFPFVAQKRPMVEDADGPECKKFAAKNDPIGAQLAAMVAQQSRSQVTEEFKVPDRMVGLIIGRGGENISKLQNESGCKIQISPDSGGKPERPCSLTGTPEAIRDAKRLIEQIIERARDGPGSQGDHNNNGGGGGGGELMIPAGKVGLVIGKGGETIKHLQERAGVRMIMIQDGPMPTGVDKPLRIMGEPYKVQ</sequence>
<dbReference type="CDD" id="cd22396">
    <property type="entry name" value="KH-I_FUBP_rpt1"/>
    <property type="match status" value="1"/>
</dbReference>
<reference evidence="5" key="2">
    <citation type="submission" date="2025-09" db="UniProtKB">
        <authorList>
            <consortium name="Ensembl"/>
        </authorList>
    </citation>
    <scope>IDENTIFICATION</scope>
</reference>
<dbReference type="InterPro" id="IPR004087">
    <property type="entry name" value="KH_dom"/>
</dbReference>
<dbReference type="PROSITE" id="PS50084">
    <property type="entry name" value="KH_TYPE_1"/>
    <property type="match status" value="2"/>
</dbReference>
<keyword evidence="2" id="KW-0694">RNA-binding</keyword>
<dbReference type="GO" id="GO:0003723">
    <property type="term" value="F:RNA binding"/>
    <property type="evidence" value="ECO:0007669"/>
    <property type="project" value="UniProtKB-UniRule"/>
</dbReference>
<feature type="domain" description="K Homology" evidence="4">
    <location>
        <begin position="98"/>
        <end position="168"/>
    </location>
</feature>
<dbReference type="Ensembl" id="ENSPMAT00000001813.1">
    <property type="protein sequence ID" value="ENSPMAP00000001804.1"/>
    <property type="gene ID" value="ENSPMAG00000001644.1"/>
</dbReference>
<dbReference type="CDD" id="cd22397">
    <property type="entry name" value="KH-I_FUBP_rpt2"/>
    <property type="match status" value="1"/>
</dbReference>
<proteinExistence type="predicted"/>
<evidence type="ECO:0000259" key="4">
    <source>
        <dbReference type="SMART" id="SM00322"/>
    </source>
</evidence>
<dbReference type="Gene3D" id="3.30.1370.10">
    <property type="entry name" value="K Homology domain, type 1"/>
    <property type="match status" value="2"/>
</dbReference>
<dbReference type="HOGENOM" id="CLU_1197227_0_0_1"/>
<dbReference type="SUPFAM" id="SSF54791">
    <property type="entry name" value="Eukaryotic type KH-domain (KH-domain type I)"/>
    <property type="match status" value="2"/>
</dbReference>
<dbReference type="STRING" id="7757.ENSPMAP00000001804"/>
<dbReference type="GeneTree" id="ENSGT00940000160043"/>
<organism evidence="5">
    <name type="scientific">Petromyzon marinus</name>
    <name type="common">Sea lamprey</name>
    <dbReference type="NCBI Taxonomy" id="7757"/>
    <lineage>
        <taxon>Eukaryota</taxon>
        <taxon>Metazoa</taxon>
        <taxon>Chordata</taxon>
        <taxon>Craniata</taxon>
        <taxon>Vertebrata</taxon>
        <taxon>Cyclostomata</taxon>
        <taxon>Hyperoartia</taxon>
        <taxon>Petromyzontiformes</taxon>
        <taxon>Petromyzontidae</taxon>
        <taxon>Petromyzon</taxon>
    </lineage>
</organism>
<keyword evidence="1" id="KW-0677">Repeat</keyword>
<dbReference type="PANTHER" id="PTHR10288">
    <property type="entry name" value="KH DOMAIN CONTAINING RNA BINDING PROTEIN"/>
    <property type="match status" value="1"/>
</dbReference>
<evidence type="ECO:0000313" key="5">
    <source>
        <dbReference type="Ensembl" id="ENSPMAP00000001804.1"/>
    </source>
</evidence>
<dbReference type="InterPro" id="IPR036612">
    <property type="entry name" value="KH_dom_type_1_sf"/>
</dbReference>